<keyword evidence="1" id="KW-0732">Signal</keyword>
<feature type="signal peptide" evidence="1">
    <location>
        <begin position="1"/>
        <end position="28"/>
    </location>
</feature>
<evidence type="ECO:0000313" key="2">
    <source>
        <dbReference type="EMBL" id="NOG31523.1"/>
    </source>
</evidence>
<name>A0A7Y3TWM2_9GAMM</name>
<dbReference type="EMBL" id="JABFHI010000002">
    <property type="protein sequence ID" value="NOG31523.1"/>
    <property type="molecule type" value="Genomic_DNA"/>
</dbReference>
<reference evidence="2 3" key="1">
    <citation type="submission" date="2020-05" db="EMBL/GenBank/DDBJ databases">
        <authorList>
            <person name="Ruan W."/>
            <person name="Jeon C.O."/>
            <person name="Chun B.H."/>
        </authorList>
    </citation>
    <scope>NUCLEOTIDE SEQUENCE [LARGE SCALE GENOMIC DNA]</scope>
    <source>
        <strain evidence="2 3">TBZ9</strain>
    </source>
</reference>
<dbReference type="Pfam" id="PF08905">
    <property type="entry name" value="DUF1850"/>
    <property type="match status" value="1"/>
</dbReference>
<organism evidence="2 3">
    <name type="scientific">Vreelandella azerica</name>
    <dbReference type="NCBI Taxonomy" id="2732867"/>
    <lineage>
        <taxon>Bacteria</taxon>
        <taxon>Pseudomonadati</taxon>
        <taxon>Pseudomonadota</taxon>
        <taxon>Gammaproteobacteria</taxon>
        <taxon>Oceanospirillales</taxon>
        <taxon>Halomonadaceae</taxon>
        <taxon>Vreelandella</taxon>
    </lineage>
</organism>
<protein>
    <submittedName>
        <fullName evidence="2">DUF1850 domain-containing protein</fullName>
    </submittedName>
</protein>
<evidence type="ECO:0000313" key="3">
    <source>
        <dbReference type="Proteomes" id="UP000588806"/>
    </source>
</evidence>
<dbReference type="AlphaFoldDB" id="A0A7Y3TWM2"/>
<sequence length="181" mass="19850">MLCLLPWARRWQRLVLLAVFVTSPAAGAESASAPAVGYELVVERNVQPGSPSKQRLITIPMPQGARWCVKWNHSVAQFVVLDCYRNVAGRMVLERSHQPDFAAGLGHVLGRGVQVSDGEGGYWIKGIDEPVPGNRYALRVGAMRVNHRLVWPAQAPTKSVSISEQAAGERVIIQLQEAGYQ</sequence>
<feature type="chain" id="PRO_5030822346" evidence="1">
    <location>
        <begin position="29"/>
        <end position="181"/>
    </location>
</feature>
<proteinExistence type="predicted"/>
<reference evidence="2 3" key="2">
    <citation type="submission" date="2020-06" db="EMBL/GenBank/DDBJ databases">
        <title>Halomonas songnenensis sp. nov., a moderately halophilic bacterium isolated from saline and alkaline soils.</title>
        <authorList>
            <person name="Jiang J."/>
            <person name="Pan Y."/>
        </authorList>
    </citation>
    <scope>NUCLEOTIDE SEQUENCE [LARGE SCALE GENOMIC DNA]</scope>
    <source>
        <strain evidence="2 3">TBZ9</strain>
    </source>
</reference>
<evidence type="ECO:0000256" key="1">
    <source>
        <dbReference type="SAM" id="SignalP"/>
    </source>
</evidence>
<dbReference type="InterPro" id="IPR015001">
    <property type="entry name" value="DUF1850"/>
</dbReference>
<comment type="caution">
    <text evidence="2">The sequence shown here is derived from an EMBL/GenBank/DDBJ whole genome shotgun (WGS) entry which is preliminary data.</text>
</comment>
<gene>
    <name evidence="2" type="ORF">HLB35_06560</name>
</gene>
<accession>A0A7Y3TWM2</accession>
<dbReference type="Proteomes" id="UP000588806">
    <property type="component" value="Unassembled WGS sequence"/>
</dbReference>
<keyword evidence="3" id="KW-1185">Reference proteome</keyword>